<dbReference type="SUPFAM" id="SSF58038">
    <property type="entry name" value="SNARE fusion complex"/>
    <property type="match status" value="1"/>
</dbReference>
<dbReference type="InterPro" id="IPR051097">
    <property type="entry name" value="Synaptobrevin-like_transport"/>
</dbReference>
<evidence type="ECO:0000259" key="10">
    <source>
        <dbReference type="PROSITE" id="PS50859"/>
    </source>
</evidence>
<comment type="subcellular location">
    <subcellularLocation>
        <location evidence="7">Endomembrane system</location>
        <topology evidence="7">Single-pass type IV membrane protein</topology>
    </subcellularLocation>
</comment>
<evidence type="ECO:0000256" key="4">
    <source>
        <dbReference type="ARBA" id="ARBA00022927"/>
    </source>
</evidence>
<dbReference type="PROSITE" id="PS00417">
    <property type="entry name" value="SYNAPTOBREVIN"/>
    <property type="match status" value="1"/>
</dbReference>
<dbReference type="PANTHER" id="PTHR21136">
    <property type="entry name" value="SNARE PROTEINS"/>
    <property type="match status" value="1"/>
</dbReference>
<evidence type="ECO:0000256" key="6">
    <source>
        <dbReference type="ARBA" id="ARBA00023136"/>
    </source>
</evidence>
<proteinExistence type="inferred from homology"/>
<organism evidence="12">
    <name type="scientific">Calcidiscus leptoporus</name>
    <dbReference type="NCBI Taxonomy" id="127549"/>
    <lineage>
        <taxon>Eukaryota</taxon>
        <taxon>Haptista</taxon>
        <taxon>Haptophyta</taxon>
        <taxon>Prymnesiophyceae</taxon>
        <taxon>Coccolithales</taxon>
        <taxon>Calcidiscaceae</taxon>
        <taxon>Calcidiscus</taxon>
    </lineage>
</organism>
<dbReference type="PROSITE" id="PS50859">
    <property type="entry name" value="LONGIN"/>
    <property type="match status" value="1"/>
</dbReference>
<dbReference type="InterPro" id="IPR001388">
    <property type="entry name" value="Synaptobrevin-like"/>
</dbReference>
<dbReference type="SMART" id="SM01270">
    <property type="entry name" value="Longin"/>
    <property type="match status" value="1"/>
</dbReference>
<evidence type="ECO:0000256" key="1">
    <source>
        <dbReference type="ARBA" id="ARBA00008025"/>
    </source>
</evidence>
<evidence type="ECO:0000256" key="3">
    <source>
        <dbReference type="ARBA" id="ARBA00022692"/>
    </source>
</evidence>
<keyword evidence="5 9" id="KW-1133">Transmembrane helix</keyword>
<dbReference type="InterPro" id="IPR010908">
    <property type="entry name" value="Longin_dom"/>
</dbReference>
<comment type="similarity">
    <text evidence="1">Belongs to the synaptobrevin family.</text>
</comment>
<keyword evidence="6 9" id="KW-0472">Membrane</keyword>
<evidence type="ECO:0000256" key="5">
    <source>
        <dbReference type="ARBA" id="ARBA00022989"/>
    </source>
</evidence>
<protein>
    <recommendedName>
        <fullName evidence="13">V-SNARE coiled-coil homology domain-containing protein</fullName>
    </recommendedName>
</protein>
<dbReference type="PROSITE" id="PS50892">
    <property type="entry name" value="V_SNARE"/>
    <property type="match status" value="1"/>
</dbReference>
<keyword evidence="2" id="KW-0813">Transport</keyword>
<dbReference type="GO" id="GO:0016192">
    <property type="term" value="P:vesicle-mediated transport"/>
    <property type="evidence" value="ECO:0007669"/>
    <property type="project" value="InterPro"/>
</dbReference>
<evidence type="ECO:0008006" key="13">
    <source>
        <dbReference type="Google" id="ProtNLM"/>
    </source>
</evidence>
<gene>
    <name evidence="12" type="ORF">CLEP1334_LOCUS12374</name>
</gene>
<dbReference type="PRINTS" id="PR00219">
    <property type="entry name" value="SYNAPTOBREVN"/>
</dbReference>
<keyword evidence="3 9" id="KW-0812">Transmembrane</keyword>
<dbReference type="GO" id="GO:0015031">
    <property type="term" value="P:protein transport"/>
    <property type="evidence" value="ECO:0007669"/>
    <property type="project" value="UniProtKB-KW"/>
</dbReference>
<dbReference type="InterPro" id="IPR042855">
    <property type="entry name" value="V_SNARE_CC"/>
</dbReference>
<evidence type="ECO:0000256" key="8">
    <source>
        <dbReference type="PROSITE-ProRule" id="PRU00290"/>
    </source>
</evidence>
<dbReference type="Pfam" id="PF13774">
    <property type="entry name" value="Longin"/>
    <property type="match status" value="1"/>
</dbReference>
<dbReference type="EMBL" id="HBER01024603">
    <property type="protein sequence ID" value="CAD8537092.1"/>
    <property type="molecule type" value="Transcribed_RNA"/>
</dbReference>
<dbReference type="SUPFAM" id="SSF64356">
    <property type="entry name" value="SNARE-like"/>
    <property type="match status" value="1"/>
</dbReference>
<dbReference type="FunFam" id="3.30.450.50:FF:000015">
    <property type="entry name" value="Synaptobrevin 2 isoform 1"/>
    <property type="match status" value="1"/>
</dbReference>
<evidence type="ECO:0000256" key="2">
    <source>
        <dbReference type="ARBA" id="ARBA00022448"/>
    </source>
</evidence>
<sequence length="221" mass="25254">MPIIYSLVARGTCVLAEFTGTSGNFTTVTRRILEKLPREDSRMSYVYDSHVFHYLVANGLVYLCMAGEDFGRRLPFAFLEDVARKWMDMYGERGQTALAYGMNEDFSRVLERAMAYFSKNPASDPLRQVHSEIEEVRAVMVENIEKVLERGEKIELLVDKTENLNQQAFRFKKSSTALKRTMYCKNLKITLLIVFIVLVVILVIVFSACGIDFHNCGAGRH</sequence>
<reference evidence="12" key="1">
    <citation type="submission" date="2021-01" db="EMBL/GenBank/DDBJ databases">
        <authorList>
            <person name="Corre E."/>
            <person name="Pelletier E."/>
            <person name="Niang G."/>
            <person name="Scheremetjew M."/>
            <person name="Finn R."/>
            <person name="Kale V."/>
            <person name="Holt S."/>
            <person name="Cochrane G."/>
            <person name="Meng A."/>
            <person name="Brown T."/>
            <person name="Cohen L."/>
        </authorList>
    </citation>
    <scope>NUCLEOTIDE SEQUENCE</scope>
    <source>
        <strain evidence="12">RCC1130</strain>
    </source>
</reference>
<dbReference type="PANTHER" id="PTHR21136:SF168">
    <property type="entry name" value="VESICLE-ASSOCIATED MEMBRANE PROTEIN 9"/>
    <property type="match status" value="1"/>
</dbReference>
<feature type="domain" description="Longin" evidence="10">
    <location>
        <begin position="7"/>
        <end position="110"/>
    </location>
</feature>
<evidence type="ECO:0000313" key="12">
    <source>
        <dbReference type="EMBL" id="CAD8537092.1"/>
    </source>
</evidence>
<dbReference type="CDD" id="cd14824">
    <property type="entry name" value="Longin"/>
    <property type="match status" value="1"/>
</dbReference>
<feature type="transmembrane region" description="Helical" evidence="9">
    <location>
        <begin position="189"/>
        <end position="208"/>
    </location>
</feature>
<evidence type="ECO:0000256" key="7">
    <source>
        <dbReference type="ARBA" id="ARBA00046280"/>
    </source>
</evidence>
<dbReference type="Gene3D" id="3.30.450.50">
    <property type="entry name" value="Longin domain"/>
    <property type="match status" value="1"/>
</dbReference>
<name>A0A7S0J027_9EUKA</name>
<dbReference type="Pfam" id="PF00957">
    <property type="entry name" value="Synaptobrevin"/>
    <property type="match status" value="1"/>
</dbReference>
<dbReference type="InterPro" id="IPR011012">
    <property type="entry name" value="Longin-like_dom_sf"/>
</dbReference>
<evidence type="ECO:0000256" key="9">
    <source>
        <dbReference type="SAM" id="Phobius"/>
    </source>
</evidence>
<accession>A0A7S0J027</accession>
<dbReference type="GO" id="GO:0005737">
    <property type="term" value="C:cytoplasm"/>
    <property type="evidence" value="ECO:0007669"/>
    <property type="project" value="UniProtKB-ARBA"/>
</dbReference>
<feature type="domain" description="V-SNARE coiled-coil homology" evidence="11">
    <location>
        <begin position="125"/>
        <end position="185"/>
    </location>
</feature>
<dbReference type="Gene3D" id="1.20.5.110">
    <property type="match status" value="1"/>
</dbReference>
<dbReference type="FunFam" id="1.20.5.110:FF:000004">
    <property type="entry name" value="Vesicle-associated membrane protein 7"/>
    <property type="match status" value="1"/>
</dbReference>
<dbReference type="GO" id="GO:0012505">
    <property type="term" value="C:endomembrane system"/>
    <property type="evidence" value="ECO:0007669"/>
    <property type="project" value="UniProtKB-SubCell"/>
</dbReference>
<dbReference type="AlphaFoldDB" id="A0A7S0J027"/>
<evidence type="ECO:0000259" key="11">
    <source>
        <dbReference type="PROSITE" id="PS50892"/>
    </source>
</evidence>
<keyword evidence="4" id="KW-0653">Protein transport</keyword>
<dbReference type="GO" id="GO:0016020">
    <property type="term" value="C:membrane"/>
    <property type="evidence" value="ECO:0007669"/>
    <property type="project" value="InterPro"/>
</dbReference>
<dbReference type="CDD" id="cd15843">
    <property type="entry name" value="R-SNARE"/>
    <property type="match status" value="1"/>
</dbReference>
<keyword evidence="8" id="KW-0175">Coiled coil</keyword>